<dbReference type="PANTHER" id="PTHR43453">
    <property type="entry name" value="RRNA METHYLASE-LIKE"/>
    <property type="match status" value="1"/>
</dbReference>
<comment type="caution">
    <text evidence="7">Lacks conserved residue(s) required for the propagation of feature annotation.</text>
</comment>
<comment type="function">
    <text evidence="7">Catalyzes the 2'-O methylation of guanosine at position 18 in tRNA.</text>
</comment>
<keyword evidence="3 7" id="KW-0808">Transferase</keyword>
<dbReference type="CDD" id="cd18092">
    <property type="entry name" value="SpoU-like_TrmH"/>
    <property type="match status" value="1"/>
</dbReference>
<dbReference type="EMBL" id="DQWS01000023">
    <property type="protein sequence ID" value="HDD52548.1"/>
    <property type="molecule type" value="Genomic_DNA"/>
</dbReference>
<comment type="similarity">
    <text evidence="7">Belongs to the class IV-like SAM-binding methyltransferase superfamily. RNA methyltransferase TrmH family.</text>
</comment>
<reference evidence="9" key="1">
    <citation type="journal article" date="2020" name="mSystems">
        <title>Genome- and Community-Level Interaction Insights into Carbon Utilization and Element Cycling Functions of Hydrothermarchaeota in Hydrothermal Sediment.</title>
        <authorList>
            <person name="Zhou Z."/>
            <person name="Liu Y."/>
            <person name="Xu W."/>
            <person name="Pan J."/>
            <person name="Luo Z.H."/>
            <person name="Li M."/>
        </authorList>
    </citation>
    <scope>NUCLEOTIDE SEQUENCE [LARGE SCALE GENOMIC DNA]</scope>
    <source>
        <strain evidence="9">HyVt-115</strain>
    </source>
</reference>
<dbReference type="InterPro" id="IPR029026">
    <property type="entry name" value="tRNA_m1G_MTases_N"/>
</dbReference>
<dbReference type="HAMAP" id="MF_02060">
    <property type="entry name" value="tRNA_methyltr_TrmH"/>
    <property type="match status" value="1"/>
</dbReference>
<dbReference type="InterPro" id="IPR029028">
    <property type="entry name" value="Alpha/beta_knot_MTases"/>
</dbReference>
<evidence type="ECO:0000256" key="6">
    <source>
        <dbReference type="ARBA" id="ARBA00022884"/>
    </source>
</evidence>
<organism evidence="9">
    <name type="scientific">Thermosulfidibacter takaii</name>
    <dbReference type="NCBI Taxonomy" id="412593"/>
    <lineage>
        <taxon>Bacteria</taxon>
        <taxon>Pseudomonadati</taxon>
        <taxon>Thermosulfidibacterota</taxon>
        <taxon>Thermosulfidibacteria</taxon>
        <taxon>Thermosulfidibacterales</taxon>
        <taxon>Thermosulfidibacteraceae</taxon>
    </lineage>
</organism>
<evidence type="ECO:0000256" key="2">
    <source>
        <dbReference type="ARBA" id="ARBA00022603"/>
    </source>
</evidence>
<gene>
    <name evidence="7" type="primary">trmH</name>
    <name evidence="9" type="ORF">ENF32_00555</name>
</gene>
<proteinExistence type="inferred from homology"/>
<feature type="domain" description="tRNA/rRNA methyltransferase SpoU type" evidence="8">
    <location>
        <begin position="21"/>
        <end position="160"/>
    </location>
</feature>
<evidence type="ECO:0000256" key="1">
    <source>
        <dbReference type="ARBA" id="ARBA00022555"/>
    </source>
</evidence>
<dbReference type="Proteomes" id="UP000885690">
    <property type="component" value="Unassembled WGS sequence"/>
</dbReference>
<evidence type="ECO:0000313" key="9">
    <source>
        <dbReference type="EMBL" id="HDD52548.1"/>
    </source>
</evidence>
<dbReference type="InterPro" id="IPR001537">
    <property type="entry name" value="SpoU_MeTrfase"/>
</dbReference>
<dbReference type="Gene3D" id="3.40.1280.10">
    <property type="match status" value="1"/>
</dbReference>
<keyword evidence="6 7" id="KW-0694">RNA-binding</keyword>
<keyword evidence="2 7" id="KW-0489">Methyltransferase</keyword>
<dbReference type="PANTHER" id="PTHR43453:SF1">
    <property type="entry name" value="TRNA_RRNA METHYLTRANSFERASE SPOU TYPE DOMAIN-CONTAINING PROTEIN"/>
    <property type="match status" value="1"/>
</dbReference>
<evidence type="ECO:0000256" key="5">
    <source>
        <dbReference type="ARBA" id="ARBA00022694"/>
    </source>
</evidence>
<keyword evidence="5 7" id="KW-0819">tRNA processing</keyword>
<feature type="binding site" evidence="7">
    <location>
        <position position="97"/>
    </location>
    <ligand>
        <name>S-adenosyl-L-methionine</name>
        <dbReference type="ChEBI" id="CHEBI:59789"/>
    </ligand>
</feature>
<comment type="catalytic activity">
    <reaction evidence="7">
        <text>guanosine(18) in tRNA + S-adenosyl-L-methionine = 2'-O-methylguanosine(18) in tRNA + S-adenosyl-L-homocysteine + H(+)</text>
        <dbReference type="Rhea" id="RHEA:20077"/>
        <dbReference type="Rhea" id="RHEA-COMP:10190"/>
        <dbReference type="Rhea" id="RHEA-COMP:10192"/>
        <dbReference type="ChEBI" id="CHEBI:15378"/>
        <dbReference type="ChEBI" id="CHEBI:57856"/>
        <dbReference type="ChEBI" id="CHEBI:59789"/>
        <dbReference type="ChEBI" id="CHEBI:74269"/>
        <dbReference type="ChEBI" id="CHEBI:74445"/>
        <dbReference type="EC" id="2.1.1.34"/>
    </reaction>
</comment>
<evidence type="ECO:0000259" key="8">
    <source>
        <dbReference type="Pfam" id="PF00588"/>
    </source>
</evidence>
<feature type="binding site" evidence="7">
    <location>
        <position position="140"/>
    </location>
    <ligand>
        <name>S-adenosyl-L-methionine</name>
        <dbReference type="ChEBI" id="CHEBI:59789"/>
    </ligand>
</feature>
<evidence type="ECO:0000256" key="7">
    <source>
        <dbReference type="HAMAP-Rule" id="MF_02060"/>
    </source>
</evidence>
<sequence>MTTPERRRRLLEVLEKRQPDLTVVLERLRNPHNISAILRSCDAVGIQYVHIVEESGVIALSRSVSRGSAQWLDISFYDDSLKCFRDLKDQGFKIYVTSVNPRARDFREVDYTCPCAVVVGKELEGVSQEALEESDECIVIPMVGFVQSFNVSVATAIILYEAYRQRERAGMYSRARLATEEKERILARWLML</sequence>
<comment type="caution">
    <text evidence="9">The sequence shown here is derived from an EMBL/GenBank/DDBJ whole genome shotgun (WGS) entry which is preliminary data.</text>
</comment>
<evidence type="ECO:0000256" key="4">
    <source>
        <dbReference type="ARBA" id="ARBA00022691"/>
    </source>
</evidence>
<dbReference type="SUPFAM" id="SSF75217">
    <property type="entry name" value="alpha/beta knot"/>
    <property type="match status" value="1"/>
</dbReference>
<protein>
    <recommendedName>
        <fullName evidence="7">tRNA (guanosine(18)-2'-O)-methyltransferase</fullName>
        <ecNumber evidence="7">2.1.1.34</ecNumber>
    </recommendedName>
    <alternativeName>
        <fullName evidence="7">tRNA [Gm18] methyltransferase</fullName>
    </alternativeName>
</protein>
<dbReference type="GO" id="GO:0000049">
    <property type="term" value="F:tRNA binding"/>
    <property type="evidence" value="ECO:0007669"/>
    <property type="project" value="UniProtKB-UniRule"/>
</dbReference>
<dbReference type="GO" id="GO:0002938">
    <property type="term" value="P:tRNA guanine ribose methylation"/>
    <property type="evidence" value="ECO:0007669"/>
    <property type="project" value="UniProtKB-UniRule"/>
</dbReference>
<keyword evidence="1 7" id="KW-0820">tRNA-binding</keyword>
<dbReference type="AlphaFoldDB" id="A0A7C0U5F7"/>
<accession>A0A7C0U5F7</accession>
<name>A0A7C0U5F7_9BACT</name>
<keyword evidence="4 7" id="KW-0949">S-adenosyl-L-methionine</keyword>
<dbReference type="Pfam" id="PF00588">
    <property type="entry name" value="SpoU_methylase"/>
    <property type="match status" value="1"/>
</dbReference>
<dbReference type="InterPro" id="IPR033671">
    <property type="entry name" value="TrmH"/>
</dbReference>
<dbReference type="EC" id="2.1.1.34" evidence="7"/>
<evidence type="ECO:0000256" key="3">
    <source>
        <dbReference type="ARBA" id="ARBA00022679"/>
    </source>
</evidence>
<dbReference type="GO" id="GO:0141100">
    <property type="term" value="F:tRNA (guanine(18)-2'-O)-methyltransferase activity"/>
    <property type="evidence" value="ECO:0007669"/>
    <property type="project" value="UniProtKB-UniRule"/>
</dbReference>